<gene>
    <name evidence="1" type="ORF">RMCB_4964</name>
</gene>
<protein>
    <submittedName>
        <fullName evidence="1">Uncharacterized protein</fullName>
    </submittedName>
</protein>
<dbReference type="RefSeq" id="WP_036424714.1">
    <property type="nucleotide sequence ID" value="NZ_BCSX01000044.1"/>
</dbReference>
<proteinExistence type="predicted"/>
<comment type="caution">
    <text evidence="1">The sequence shown here is derived from an EMBL/GenBank/DDBJ whole genome shotgun (WGS) entry which is preliminary data.</text>
</comment>
<evidence type="ECO:0000313" key="1">
    <source>
        <dbReference type="EMBL" id="GAS90868.1"/>
    </source>
</evidence>
<dbReference type="Proteomes" id="UP000069620">
    <property type="component" value="Unassembled WGS sequence"/>
</dbReference>
<evidence type="ECO:0000313" key="2">
    <source>
        <dbReference type="Proteomes" id="UP000069620"/>
    </source>
</evidence>
<organism evidence="1 2">
    <name type="scientific">Mycolicibacterium brisbanense</name>
    <dbReference type="NCBI Taxonomy" id="146020"/>
    <lineage>
        <taxon>Bacteria</taxon>
        <taxon>Bacillati</taxon>
        <taxon>Actinomycetota</taxon>
        <taxon>Actinomycetes</taxon>
        <taxon>Mycobacteriales</taxon>
        <taxon>Mycobacteriaceae</taxon>
        <taxon>Mycolicibacterium</taxon>
    </lineage>
</organism>
<sequence length="152" mass="16011">MSGLEDHPAVTVAAGAAATAVGGVVAVYRGAERLPVLGGLLKQVRGDLSQRGERVIAAGIEPVKALVTAVAVQVVDMVLDELDLNELVRQRVDLVGLANEVVDGIDLPTIIRRSTDSVTAEVMTDVRSQGERADDMVSGFVDRLLGRDRDPS</sequence>
<reference evidence="2" key="2">
    <citation type="submission" date="2016-02" db="EMBL/GenBank/DDBJ databases">
        <title>Draft genome sequence of five rapidly growing Mycobacterium species.</title>
        <authorList>
            <person name="Katahira K."/>
            <person name="Gotou Y."/>
            <person name="Iida K."/>
            <person name="Ogura Y."/>
            <person name="Hayashi T."/>
        </authorList>
    </citation>
    <scope>NUCLEOTIDE SEQUENCE [LARGE SCALE GENOMIC DNA]</scope>
    <source>
        <strain evidence="2">JCM15654</strain>
    </source>
</reference>
<accession>A0A100W3C4</accession>
<name>A0A100W3C4_9MYCO</name>
<dbReference type="AlphaFoldDB" id="A0A100W3C4"/>
<keyword evidence="2" id="KW-1185">Reference proteome</keyword>
<reference evidence="2" key="1">
    <citation type="journal article" date="2016" name="Genome Announc.">
        <title>Draft Genome Sequences of Five Rapidly Growing Mycobacterium Species, M. thermoresistibile, M. fortuitum subsp. acetamidolyticum, M. canariasense, M. brisbanense, and M. novocastrense.</title>
        <authorList>
            <person name="Katahira K."/>
            <person name="Ogura Y."/>
            <person name="Gotoh Y."/>
            <person name="Hayashi T."/>
        </authorList>
    </citation>
    <scope>NUCLEOTIDE SEQUENCE [LARGE SCALE GENOMIC DNA]</scope>
    <source>
        <strain evidence="2">JCM15654</strain>
    </source>
</reference>
<dbReference type="EMBL" id="BCSX01000044">
    <property type="protein sequence ID" value="GAS90868.1"/>
    <property type="molecule type" value="Genomic_DNA"/>
</dbReference>
<dbReference type="STRING" id="146020.RMCB_4964"/>
<dbReference type="OrthoDB" id="4871005at2"/>